<proteinExistence type="predicted"/>
<keyword evidence="2" id="KW-1185">Reference proteome</keyword>
<gene>
    <name evidence="1" type="ORF">CPB84DRAFT_1760528</name>
</gene>
<sequence length="154" mass="17243">MKKFSSAVLTRTYVRWTLILGFRRLSGPAPSGHLFCQRLLFLLVLTSFRCSICLSNGDKITSACSGRGIGIPLSLISSLLLEKSARLPHCTCQGHVTSLKSSLVYARENFHRPRFFIPRSRVSTFDGIEFLPQLAWDKIYYGSIASVNILFISP</sequence>
<comment type="caution">
    <text evidence="1">The sequence shown here is derived from an EMBL/GenBank/DDBJ whole genome shotgun (WGS) entry which is preliminary data.</text>
</comment>
<organism evidence="1 2">
    <name type="scientific">Gymnopilus junonius</name>
    <name type="common">Spectacular rustgill mushroom</name>
    <name type="synonym">Gymnopilus spectabilis subsp. junonius</name>
    <dbReference type="NCBI Taxonomy" id="109634"/>
    <lineage>
        <taxon>Eukaryota</taxon>
        <taxon>Fungi</taxon>
        <taxon>Dikarya</taxon>
        <taxon>Basidiomycota</taxon>
        <taxon>Agaricomycotina</taxon>
        <taxon>Agaricomycetes</taxon>
        <taxon>Agaricomycetidae</taxon>
        <taxon>Agaricales</taxon>
        <taxon>Agaricineae</taxon>
        <taxon>Hymenogastraceae</taxon>
        <taxon>Gymnopilus</taxon>
    </lineage>
</organism>
<dbReference type="EMBL" id="JADNYJ010000002">
    <property type="protein sequence ID" value="KAF8913172.1"/>
    <property type="molecule type" value="Genomic_DNA"/>
</dbReference>
<dbReference type="AlphaFoldDB" id="A0A9P5P291"/>
<protein>
    <submittedName>
        <fullName evidence="1">Uncharacterized protein</fullName>
    </submittedName>
</protein>
<accession>A0A9P5P291</accession>
<name>A0A9P5P291_GYMJU</name>
<dbReference type="Proteomes" id="UP000724874">
    <property type="component" value="Unassembled WGS sequence"/>
</dbReference>
<evidence type="ECO:0000313" key="2">
    <source>
        <dbReference type="Proteomes" id="UP000724874"/>
    </source>
</evidence>
<reference evidence="1" key="1">
    <citation type="submission" date="2020-11" db="EMBL/GenBank/DDBJ databases">
        <authorList>
            <consortium name="DOE Joint Genome Institute"/>
            <person name="Ahrendt S."/>
            <person name="Riley R."/>
            <person name="Andreopoulos W."/>
            <person name="LaButti K."/>
            <person name="Pangilinan J."/>
            <person name="Ruiz-duenas F.J."/>
            <person name="Barrasa J.M."/>
            <person name="Sanchez-Garcia M."/>
            <person name="Camarero S."/>
            <person name="Miyauchi S."/>
            <person name="Serrano A."/>
            <person name="Linde D."/>
            <person name="Babiker R."/>
            <person name="Drula E."/>
            <person name="Ayuso-Fernandez I."/>
            <person name="Pacheco R."/>
            <person name="Padilla G."/>
            <person name="Ferreira P."/>
            <person name="Barriuso J."/>
            <person name="Kellner H."/>
            <person name="Castanera R."/>
            <person name="Alfaro M."/>
            <person name="Ramirez L."/>
            <person name="Pisabarro A.G."/>
            <person name="Kuo A."/>
            <person name="Tritt A."/>
            <person name="Lipzen A."/>
            <person name="He G."/>
            <person name="Yan M."/>
            <person name="Ng V."/>
            <person name="Cullen D."/>
            <person name="Martin F."/>
            <person name="Rosso M.-N."/>
            <person name="Henrissat B."/>
            <person name="Hibbett D."/>
            <person name="Martinez A.T."/>
            <person name="Grigoriev I.V."/>
        </authorList>
    </citation>
    <scope>NUCLEOTIDE SEQUENCE</scope>
    <source>
        <strain evidence="1">AH 44721</strain>
    </source>
</reference>
<evidence type="ECO:0000313" key="1">
    <source>
        <dbReference type="EMBL" id="KAF8913172.1"/>
    </source>
</evidence>